<accession>A0A0F9H4A8</accession>
<gene>
    <name evidence="1" type="ORF">LCGC14_1830780</name>
</gene>
<sequence>MNFANMQAKEILDNDESVLFVTSYDYLEIRKDDPHCMGAFVLVTDDLDLVVNNEGVWLWIPVGGGGQYYIQTEMSLNDFYRLMFGIIKFDHFIPYKVLFTYYRR</sequence>
<comment type="caution">
    <text evidence="1">The sequence shown here is derived from an EMBL/GenBank/DDBJ whole genome shotgun (WGS) entry which is preliminary data.</text>
</comment>
<organism evidence="1">
    <name type="scientific">marine sediment metagenome</name>
    <dbReference type="NCBI Taxonomy" id="412755"/>
    <lineage>
        <taxon>unclassified sequences</taxon>
        <taxon>metagenomes</taxon>
        <taxon>ecological metagenomes</taxon>
    </lineage>
</organism>
<name>A0A0F9H4A8_9ZZZZ</name>
<evidence type="ECO:0000313" key="1">
    <source>
        <dbReference type="EMBL" id="KKL97801.1"/>
    </source>
</evidence>
<dbReference type="EMBL" id="LAZR01018078">
    <property type="protein sequence ID" value="KKL97801.1"/>
    <property type="molecule type" value="Genomic_DNA"/>
</dbReference>
<dbReference type="AlphaFoldDB" id="A0A0F9H4A8"/>
<proteinExistence type="predicted"/>
<protein>
    <submittedName>
        <fullName evidence="1">Uncharacterized protein</fullName>
    </submittedName>
</protein>
<reference evidence="1" key="1">
    <citation type="journal article" date="2015" name="Nature">
        <title>Complex archaea that bridge the gap between prokaryotes and eukaryotes.</title>
        <authorList>
            <person name="Spang A."/>
            <person name="Saw J.H."/>
            <person name="Jorgensen S.L."/>
            <person name="Zaremba-Niedzwiedzka K."/>
            <person name="Martijn J."/>
            <person name="Lind A.E."/>
            <person name="van Eijk R."/>
            <person name="Schleper C."/>
            <person name="Guy L."/>
            <person name="Ettema T.J."/>
        </authorList>
    </citation>
    <scope>NUCLEOTIDE SEQUENCE</scope>
</reference>